<organism evidence="3 4">
    <name type="scientific">Candidatus Brocadia sapporoensis</name>
    <dbReference type="NCBI Taxonomy" id="392547"/>
    <lineage>
        <taxon>Bacteria</taxon>
        <taxon>Pseudomonadati</taxon>
        <taxon>Planctomycetota</taxon>
        <taxon>Candidatus Brocadiia</taxon>
        <taxon>Candidatus Brocadiales</taxon>
        <taxon>Candidatus Brocadiaceae</taxon>
        <taxon>Candidatus Brocadia</taxon>
    </lineage>
</organism>
<evidence type="ECO:0000313" key="4">
    <source>
        <dbReference type="Proteomes" id="UP000242219"/>
    </source>
</evidence>
<dbReference type="RefSeq" id="WP_070067351.1">
    <property type="nucleotide sequence ID" value="NZ_MJUW02000086.1"/>
</dbReference>
<evidence type="ECO:0000256" key="1">
    <source>
        <dbReference type="SAM" id="Coils"/>
    </source>
</evidence>
<feature type="coiled-coil region" evidence="1">
    <location>
        <begin position="102"/>
        <end position="136"/>
    </location>
</feature>
<dbReference type="PROSITE" id="PS51257">
    <property type="entry name" value="PROKAR_LIPOPROTEIN"/>
    <property type="match status" value="1"/>
</dbReference>
<keyword evidence="4" id="KW-1185">Reference proteome</keyword>
<keyword evidence="1" id="KW-0175">Coiled coil</keyword>
<dbReference type="SUPFAM" id="SSF48452">
    <property type="entry name" value="TPR-like"/>
    <property type="match status" value="1"/>
</dbReference>
<dbReference type="InterPro" id="IPR011990">
    <property type="entry name" value="TPR-like_helical_dom_sf"/>
</dbReference>
<dbReference type="Proteomes" id="UP000242219">
    <property type="component" value="Unassembled WGS sequence"/>
</dbReference>
<evidence type="ECO:0000256" key="2">
    <source>
        <dbReference type="SAM" id="MobiDB-lite"/>
    </source>
</evidence>
<dbReference type="Gene3D" id="1.25.40.10">
    <property type="entry name" value="Tetratricopeptide repeat domain"/>
    <property type="match status" value="1"/>
</dbReference>
<dbReference type="AlphaFoldDB" id="A0A1V6LZF1"/>
<evidence type="ECO:0000313" key="3">
    <source>
        <dbReference type="EMBL" id="OQD45513.1"/>
    </source>
</evidence>
<protein>
    <submittedName>
        <fullName evidence="3">Uncharacterized protein</fullName>
    </submittedName>
</protein>
<feature type="coiled-coil region" evidence="1">
    <location>
        <begin position="35"/>
        <end position="69"/>
    </location>
</feature>
<dbReference type="SUPFAM" id="SSF90257">
    <property type="entry name" value="Myosin rod fragments"/>
    <property type="match status" value="1"/>
</dbReference>
<comment type="caution">
    <text evidence="3">The sequence shown here is derived from an EMBL/GenBank/DDBJ whole genome shotgun (WGS) entry which is preliminary data.</text>
</comment>
<feature type="region of interest" description="Disordered" evidence="2">
    <location>
        <begin position="144"/>
        <end position="178"/>
    </location>
</feature>
<gene>
    <name evidence="3" type="ORF">BIY37_08275</name>
</gene>
<sequence>MKKYLIMILLVSFLTSFMGCGGVSKKSQHVQTDYTEVVDQKIREIEKEISNLNATTQNLGNRIEDLSQKTTGLDTNYSKIQNALNGLSSKVELKDNAFETILSEAQKNISDLQKKLAEIEKGKTDLQSQLQSLETQKSHLVSSKIEQQAVTKKEETKGMVEQGHEMAKEVTGGKKSEEDKKIETIASDHEKEALQKLLDEALILYRDGRYNEAVGKWEEVLVIEPENLEAKFNIEIAKEKIKSLSEK</sequence>
<reference evidence="3 4" key="1">
    <citation type="journal article" date="2016" name="Genome Announc.">
        <title>Draft Genome Sequence of the Anaerobic Ammonium-Oxidizing Bacterium 'Candidatus Brocadia sp. 40'.</title>
        <authorList>
            <person name="Ali M."/>
            <person name="Haroon M.F."/>
            <person name="Narita Y."/>
            <person name="Zhang L."/>
            <person name="Rangel Shaw D."/>
            <person name="Okabe S."/>
            <person name="Saikaly P.E."/>
        </authorList>
    </citation>
    <scope>NUCLEOTIDE SEQUENCE [LARGE SCALE GENOMIC DNA]</scope>
    <source>
        <strain evidence="3 4">40</strain>
    </source>
</reference>
<accession>A0A1V6LZF1</accession>
<dbReference type="Gene3D" id="1.20.5.170">
    <property type="match status" value="1"/>
</dbReference>
<dbReference type="EMBL" id="MJUW02000086">
    <property type="protein sequence ID" value="OQD45513.1"/>
    <property type="molecule type" value="Genomic_DNA"/>
</dbReference>
<proteinExistence type="predicted"/>
<name>A0A1V6LZF1_9BACT</name>
<feature type="compositionally biased region" description="Basic and acidic residues" evidence="2">
    <location>
        <begin position="151"/>
        <end position="178"/>
    </location>
</feature>